<reference evidence="1" key="1">
    <citation type="submission" date="2020-11" db="EMBL/GenBank/DDBJ databases">
        <authorList>
            <consortium name="DOE Joint Genome Institute"/>
            <person name="Ahrendt S."/>
            <person name="Riley R."/>
            <person name="Andreopoulos W."/>
            <person name="Labutti K."/>
            <person name="Pangilinan J."/>
            <person name="Ruiz-Duenas F.J."/>
            <person name="Barrasa J.M."/>
            <person name="Sanchez-Garcia M."/>
            <person name="Camarero S."/>
            <person name="Miyauchi S."/>
            <person name="Serrano A."/>
            <person name="Linde D."/>
            <person name="Babiker R."/>
            <person name="Drula E."/>
            <person name="Ayuso-Fernandez I."/>
            <person name="Pacheco R."/>
            <person name="Padilla G."/>
            <person name="Ferreira P."/>
            <person name="Barriuso J."/>
            <person name="Kellner H."/>
            <person name="Castanera R."/>
            <person name="Alfaro M."/>
            <person name="Ramirez L."/>
            <person name="Pisabarro A.G."/>
            <person name="Kuo A."/>
            <person name="Tritt A."/>
            <person name="Lipzen A."/>
            <person name="He G."/>
            <person name="Yan M."/>
            <person name="Ng V."/>
            <person name="Cullen D."/>
            <person name="Martin F."/>
            <person name="Rosso M.-N."/>
            <person name="Henrissat B."/>
            <person name="Hibbett D."/>
            <person name="Martinez A.T."/>
            <person name="Grigoriev I.V."/>
        </authorList>
    </citation>
    <scope>NUCLEOTIDE SEQUENCE</scope>
    <source>
        <strain evidence="1">AH 40177</strain>
    </source>
</reference>
<accession>A0A9P5U7H7</accession>
<comment type="caution">
    <text evidence="1">The sequence shown here is derived from an EMBL/GenBank/DDBJ whole genome shotgun (WGS) entry which is preliminary data.</text>
</comment>
<keyword evidence="2" id="KW-1185">Reference proteome</keyword>
<evidence type="ECO:0000313" key="2">
    <source>
        <dbReference type="Proteomes" id="UP000772434"/>
    </source>
</evidence>
<dbReference type="Proteomes" id="UP000772434">
    <property type="component" value="Unassembled WGS sequence"/>
</dbReference>
<dbReference type="EMBL" id="JADNRY010000055">
    <property type="protein sequence ID" value="KAF9069016.1"/>
    <property type="molecule type" value="Genomic_DNA"/>
</dbReference>
<proteinExistence type="predicted"/>
<name>A0A9P5U7H7_9AGAR</name>
<sequence>MSESIYADSTDTSSVFTSTGTFTSASTIPGLGALSGKAIKQVGIAVVNGVNAIIIQRRLAQLEATLGQKDTMTHSSDVKSLYSDLLELARTIYSLPI</sequence>
<evidence type="ECO:0000313" key="1">
    <source>
        <dbReference type="EMBL" id="KAF9069016.1"/>
    </source>
</evidence>
<organism evidence="1 2">
    <name type="scientific">Rhodocollybia butyracea</name>
    <dbReference type="NCBI Taxonomy" id="206335"/>
    <lineage>
        <taxon>Eukaryota</taxon>
        <taxon>Fungi</taxon>
        <taxon>Dikarya</taxon>
        <taxon>Basidiomycota</taxon>
        <taxon>Agaricomycotina</taxon>
        <taxon>Agaricomycetes</taxon>
        <taxon>Agaricomycetidae</taxon>
        <taxon>Agaricales</taxon>
        <taxon>Marasmiineae</taxon>
        <taxon>Omphalotaceae</taxon>
        <taxon>Rhodocollybia</taxon>
    </lineage>
</organism>
<protein>
    <submittedName>
        <fullName evidence="1">Uncharacterized protein</fullName>
    </submittedName>
</protein>
<gene>
    <name evidence="1" type="ORF">BDP27DRAFT_1421442</name>
</gene>
<dbReference type="AlphaFoldDB" id="A0A9P5U7H7"/>
<dbReference type="OrthoDB" id="3062192at2759"/>